<proteinExistence type="predicted"/>
<organism evidence="2 3">
    <name type="scientific">Terrimicrobium sacchariphilum</name>
    <dbReference type="NCBI Taxonomy" id="690879"/>
    <lineage>
        <taxon>Bacteria</taxon>
        <taxon>Pseudomonadati</taxon>
        <taxon>Verrucomicrobiota</taxon>
        <taxon>Terrimicrobiia</taxon>
        <taxon>Terrimicrobiales</taxon>
        <taxon>Terrimicrobiaceae</taxon>
        <taxon>Terrimicrobium</taxon>
    </lineage>
</organism>
<reference evidence="3" key="1">
    <citation type="journal article" date="2017" name="Genome Announc.">
        <title>Draft Genome Sequence of Terrimicrobium sacchariphilum NM-5T, a Facultative Anaerobic Soil Bacterium of the Class Spartobacteria.</title>
        <authorList>
            <person name="Qiu Y.L."/>
            <person name="Tourlousse D.M."/>
            <person name="Matsuura N."/>
            <person name="Ohashi A."/>
            <person name="Sekiguchi Y."/>
        </authorList>
    </citation>
    <scope>NUCLEOTIDE SEQUENCE [LARGE SCALE GENOMIC DNA]</scope>
    <source>
        <strain evidence="3">NM-5</strain>
    </source>
</reference>
<dbReference type="PANTHER" id="PTHR45947:SF3">
    <property type="entry name" value="SULFOQUINOVOSYL TRANSFERASE SQD2"/>
    <property type="match status" value="1"/>
</dbReference>
<dbReference type="OrthoDB" id="9795068at2"/>
<name>A0A146G2P1_TERSA</name>
<keyword evidence="2" id="KW-0808">Transferase</keyword>
<dbReference type="RefSeq" id="WP_084400110.1">
    <property type="nucleotide sequence ID" value="NZ_BDCO01000002.1"/>
</dbReference>
<gene>
    <name evidence="2" type="ORF">TSACC_2147</name>
</gene>
<dbReference type="AlphaFoldDB" id="A0A146G2P1"/>
<dbReference type="Pfam" id="PF00534">
    <property type="entry name" value="Glycos_transf_1"/>
    <property type="match status" value="1"/>
</dbReference>
<accession>A0A146G2P1</accession>
<dbReference type="InterPro" id="IPR001296">
    <property type="entry name" value="Glyco_trans_1"/>
</dbReference>
<dbReference type="SUPFAM" id="SSF53756">
    <property type="entry name" value="UDP-Glycosyltransferase/glycogen phosphorylase"/>
    <property type="match status" value="1"/>
</dbReference>
<evidence type="ECO:0000313" key="2">
    <source>
        <dbReference type="EMBL" id="GAT31753.1"/>
    </source>
</evidence>
<dbReference type="Gene3D" id="3.40.50.2000">
    <property type="entry name" value="Glycogen Phosphorylase B"/>
    <property type="match status" value="2"/>
</dbReference>
<comment type="caution">
    <text evidence="2">The sequence shown here is derived from an EMBL/GenBank/DDBJ whole genome shotgun (WGS) entry which is preliminary data.</text>
</comment>
<dbReference type="GO" id="GO:0016757">
    <property type="term" value="F:glycosyltransferase activity"/>
    <property type="evidence" value="ECO:0007669"/>
    <property type="project" value="InterPro"/>
</dbReference>
<evidence type="ECO:0000259" key="1">
    <source>
        <dbReference type="Pfam" id="PF00534"/>
    </source>
</evidence>
<sequence length="379" mass="42932">MMNKTNIVYILRAPAPYWISGLDGMTTAWQDLGETHLICAELHTDSLHPWKTDYLKPKKTILHHCPPRHRIFGTPWPSWEMWKLLNQINPQVVVIHEFSPYAVFSGMAWAKAHNRLCILSTDVGPVKQQEFSSVHRFIQKSILSLADGVIARTPDARNYGQQLSKETLLAPHAISILPFAIEETTPRKCRPSKRRLLQVGCLIPCKGVDLLLAAFAEVVKVNPDVELVLLGSGDKEHVSEIARTLRIENYLIFKEFLQPPEVVLEYRAADAFVLASRLDTYGVVVHEAAASGLPLVISKFAGASETLVQEGKNGYVIDPYDTKTFSARLLEVLKETNHDRFRRESLQLAKEFDVESLGKQTRKWIEHLLFLKKPPQLET</sequence>
<evidence type="ECO:0000313" key="3">
    <source>
        <dbReference type="Proteomes" id="UP000076023"/>
    </source>
</evidence>
<dbReference type="EMBL" id="BDCO01000002">
    <property type="protein sequence ID" value="GAT31753.1"/>
    <property type="molecule type" value="Genomic_DNA"/>
</dbReference>
<dbReference type="STRING" id="690879.TSACC_2147"/>
<keyword evidence="3" id="KW-1185">Reference proteome</keyword>
<feature type="domain" description="Glycosyl transferase family 1" evidence="1">
    <location>
        <begin position="192"/>
        <end position="338"/>
    </location>
</feature>
<dbReference type="InParanoid" id="A0A146G2P1"/>
<protein>
    <submittedName>
        <fullName evidence="2">Glycosyltransferase</fullName>
    </submittedName>
</protein>
<dbReference type="Proteomes" id="UP000076023">
    <property type="component" value="Unassembled WGS sequence"/>
</dbReference>
<dbReference type="PANTHER" id="PTHR45947">
    <property type="entry name" value="SULFOQUINOVOSYL TRANSFERASE SQD2"/>
    <property type="match status" value="1"/>
</dbReference>
<dbReference type="InterPro" id="IPR050194">
    <property type="entry name" value="Glycosyltransferase_grp1"/>
</dbReference>